<feature type="domain" description="Peptidase A2" evidence="3">
    <location>
        <begin position="274"/>
        <end position="352"/>
    </location>
</feature>
<sequence>MKRTFSTGILVIVLTVSIVLNGYLLWPTELVKPNIEVASQPQLKQPLANLHSPHYQQAIQYFNQQQFSAAVASYQQLQAAQPLQAEQLYFQWLNSVEDWLNDNQLTTAERFLHAFLTSHPYNVNMLQLDAERLVKNQQPNQAIVALLAIKPLANESQLVAINMRLTQLTIAQLKALHERRAWQTITEQTLAWLDYDNENPRFLFALAHAYYQLNDLASAQSSLDRLPIEHPLQSQTAALQTQINNAINGLDKIPLEKRGAHYLIDITINNDVNTQLMIDTGASFTVLPKQLLESLYPQPKYINNMSVNTANGQVNAEHYRVDTIKIGQQILHDFDILVINNHSGYGLLGMNFLQHFKFNINQLDNQLELEKQ</sequence>
<comment type="caution">
    <text evidence="4">The sequence shown here is derived from an EMBL/GenBank/DDBJ whole genome shotgun (WGS) entry which is preliminary data.</text>
</comment>
<keyword evidence="4" id="KW-0645">Protease</keyword>
<dbReference type="Gene3D" id="2.40.70.10">
    <property type="entry name" value="Acid Proteases"/>
    <property type="match status" value="1"/>
</dbReference>
<reference evidence="4 5" key="1">
    <citation type="submission" date="2020-07" db="EMBL/GenBank/DDBJ databases">
        <title>Halophilic bacteria isolated from french cheeses.</title>
        <authorList>
            <person name="Kothe C.I."/>
            <person name="Farah-Kraiem B."/>
            <person name="Renault P."/>
            <person name="Dridi B."/>
        </authorList>
    </citation>
    <scope>NUCLEOTIDE SEQUENCE [LARGE SCALE GENOMIC DNA]</scope>
    <source>
        <strain evidence="4 5">FME14</strain>
    </source>
</reference>
<dbReference type="SUPFAM" id="SSF50630">
    <property type="entry name" value="Acid proteases"/>
    <property type="match status" value="1"/>
</dbReference>
<keyword evidence="2" id="KW-0812">Transmembrane</keyword>
<accession>A0ABR9FIP3</accession>
<evidence type="ECO:0000256" key="1">
    <source>
        <dbReference type="ARBA" id="ARBA00022801"/>
    </source>
</evidence>
<dbReference type="GO" id="GO:0008233">
    <property type="term" value="F:peptidase activity"/>
    <property type="evidence" value="ECO:0007669"/>
    <property type="project" value="UniProtKB-KW"/>
</dbReference>
<gene>
    <name evidence="4" type="ORF">EI167_04215</name>
</gene>
<organism evidence="4 5">
    <name type="scientific">Pseudoalteromonas prydzensis</name>
    <dbReference type="NCBI Taxonomy" id="182141"/>
    <lineage>
        <taxon>Bacteria</taxon>
        <taxon>Pseudomonadati</taxon>
        <taxon>Pseudomonadota</taxon>
        <taxon>Gammaproteobacteria</taxon>
        <taxon>Alteromonadales</taxon>
        <taxon>Pseudoalteromonadaceae</taxon>
        <taxon>Pseudoalteromonas</taxon>
    </lineage>
</organism>
<dbReference type="InterPro" id="IPR011990">
    <property type="entry name" value="TPR-like_helical_dom_sf"/>
</dbReference>
<dbReference type="PROSITE" id="PS00141">
    <property type="entry name" value="ASP_PROTEASE"/>
    <property type="match status" value="1"/>
</dbReference>
<name>A0ABR9FIP3_9GAMM</name>
<dbReference type="SUPFAM" id="SSF48452">
    <property type="entry name" value="TPR-like"/>
    <property type="match status" value="1"/>
</dbReference>
<dbReference type="PROSITE" id="PS50175">
    <property type="entry name" value="ASP_PROT_RETROV"/>
    <property type="match status" value="1"/>
</dbReference>
<evidence type="ECO:0000259" key="3">
    <source>
        <dbReference type="PROSITE" id="PS50175"/>
    </source>
</evidence>
<proteinExistence type="predicted"/>
<dbReference type="Proteomes" id="UP000707245">
    <property type="component" value="Unassembled WGS sequence"/>
</dbReference>
<dbReference type="InterPro" id="IPR001969">
    <property type="entry name" value="Aspartic_peptidase_AS"/>
</dbReference>
<dbReference type="EC" id="3.4.23.-" evidence="4"/>
<feature type="transmembrane region" description="Helical" evidence="2">
    <location>
        <begin position="7"/>
        <end position="26"/>
    </location>
</feature>
<dbReference type="InterPro" id="IPR034122">
    <property type="entry name" value="Retropepsin-like_bacterial"/>
</dbReference>
<dbReference type="Gene3D" id="1.25.40.10">
    <property type="entry name" value="Tetratricopeptide repeat domain"/>
    <property type="match status" value="1"/>
</dbReference>
<dbReference type="EMBL" id="RRZA01000008">
    <property type="protein sequence ID" value="MBE0456667.1"/>
    <property type="molecule type" value="Genomic_DNA"/>
</dbReference>
<keyword evidence="5" id="KW-1185">Reference proteome</keyword>
<evidence type="ECO:0000313" key="5">
    <source>
        <dbReference type="Proteomes" id="UP000707245"/>
    </source>
</evidence>
<dbReference type="RefSeq" id="WP_192540835.1">
    <property type="nucleotide sequence ID" value="NZ_CAXYBX010000001.1"/>
</dbReference>
<evidence type="ECO:0000256" key="2">
    <source>
        <dbReference type="SAM" id="Phobius"/>
    </source>
</evidence>
<dbReference type="InterPro" id="IPR011969">
    <property type="entry name" value="Clan_AA_Asp_peptidase_C"/>
</dbReference>
<keyword evidence="2" id="KW-0472">Membrane</keyword>
<dbReference type="InterPro" id="IPR021109">
    <property type="entry name" value="Peptidase_aspartic_dom_sf"/>
</dbReference>
<dbReference type="NCBIfam" id="TIGR02281">
    <property type="entry name" value="clan_AA_DTGA"/>
    <property type="match status" value="1"/>
</dbReference>
<dbReference type="Pfam" id="PF14559">
    <property type="entry name" value="TPR_19"/>
    <property type="match status" value="1"/>
</dbReference>
<dbReference type="Pfam" id="PF13975">
    <property type="entry name" value="gag-asp_proteas"/>
    <property type="match status" value="1"/>
</dbReference>
<dbReference type="CDD" id="cd05483">
    <property type="entry name" value="retropepsin_like_bacteria"/>
    <property type="match status" value="1"/>
</dbReference>
<keyword evidence="1 4" id="KW-0378">Hydrolase</keyword>
<evidence type="ECO:0000313" key="4">
    <source>
        <dbReference type="EMBL" id="MBE0456667.1"/>
    </source>
</evidence>
<dbReference type="GO" id="GO:0006508">
    <property type="term" value="P:proteolysis"/>
    <property type="evidence" value="ECO:0007669"/>
    <property type="project" value="UniProtKB-KW"/>
</dbReference>
<protein>
    <submittedName>
        <fullName evidence="4">TIGR02281 family clan AA aspartic protease</fullName>
        <ecNumber evidence="4">3.4.23.-</ecNumber>
    </submittedName>
</protein>
<keyword evidence="2" id="KW-1133">Transmembrane helix</keyword>
<dbReference type="InterPro" id="IPR001995">
    <property type="entry name" value="Peptidase_A2_cat"/>
</dbReference>